<feature type="transmembrane region" description="Helical" evidence="6">
    <location>
        <begin position="35"/>
        <end position="54"/>
    </location>
</feature>
<keyword evidence="4 6" id="KW-1133">Transmembrane helix</keyword>
<evidence type="ECO:0000256" key="4">
    <source>
        <dbReference type="ARBA" id="ARBA00022989"/>
    </source>
</evidence>
<keyword evidence="3 6" id="KW-0812">Transmembrane</keyword>
<dbReference type="Pfam" id="PF01478">
    <property type="entry name" value="Peptidase_A24"/>
    <property type="match status" value="1"/>
</dbReference>
<sequence length="158" mass="16635">MRISNALVAGVIVGFVGVALVVGMSPTLIGMHLAAGALVLAVTFTLFALGWIGGGDAKLAAGIAMWMGFEFMLPFLLYAAVLGGVLTLALVIGRRWALPAPLLSVGWIQRLHHPKTGVPYGIALAIGAMLIYPQTLIYERLVTNQAVQQTLLDQLGTL</sequence>
<evidence type="ECO:0000313" key="8">
    <source>
        <dbReference type="EMBL" id="WWT34712.1"/>
    </source>
</evidence>
<keyword evidence="5 6" id="KW-0472">Membrane</keyword>
<comment type="subcellular location">
    <subcellularLocation>
        <location evidence="1">Cell membrane</location>
        <topology evidence="1">Multi-pass membrane protein</topology>
    </subcellularLocation>
</comment>
<evidence type="ECO:0000256" key="5">
    <source>
        <dbReference type="ARBA" id="ARBA00023136"/>
    </source>
</evidence>
<protein>
    <submittedName>
        <fullName evidence="8">Prepilin peptidase</fullName>
        <ecNumber evidence="8">3.4.23.43</ecNumber>
    </submittedName>
</protein>
<evidence type="ECO:0000259" key="7">
    <source>
        <dbReference type="Pfam" id="PF01478"/>
    </source>
</evidence>
<feature type="transmembrane region" description="Helical" evidence="6">
    <location>
        <begin position="117"/>
        <end position="138"/>
    </location>
</feature>
<gene>
    <name evidence="8" type="ORF">V6617_16350</name>
</gene>
<dbReference type="EMBL" id="CP146275">
    <property type="protein sequence ID" value="WWT34712.1"/>
    <property type="molecule type" value="Genomic_DNA"/>
</dbReference>
<evidence type="ECO:0000256" key="1">
    <source>
        <dbReference type="ARBA" id="ARBA00004651"/>
    </source>
</evidence>
<dbReference type="Gene3D" id="1.20.120.1220">
    <property type="match status" value="1"/>
</dbReference>
<keyword evidence="8" id="KW-0378">Hydrolase</keyword>
<dbReference type="Proteomes" id="UP001369958">
    <property type="component" value="Chromosome"/>
</dbReference>
<reference evidence="8 9" key="1">
    <citation type="submission" date="2024-02" db="EMBL/GenBank/DDBJ databases">
        <title>Complete genome sequence of Pelagibacterium nitratireducens ZH15.</title>
        <authorList>
            <person name="Zhao L.H."/>
        </authorList>
    </citation>
    <scope>NUCLEOTIDE SEQUENCE [LARGE SCALE GENOMIC DNA]</scope>
    <source>
        <strain evidence="8 9">ZH15</strain>
    </source>
</reference>
<dbReference type="PANTHER" id="PTHR36506:SF1">
    <property type="entry name" value="PREFLAGELLIN PEPTIDASE"/>
    <property type="match status" value="1"/>
</dbReference>
<dbReference type="RefSeq" id="WP_338610749.1">
    <property type="nucleotide sequence ID" value="NZ_CP146275.1"/>
</dbReference>
<feature type="transmembrane region" description="Helical" evidence="6">
    <location>
        <begin position="7"/>
        <end position="29"/>
    </location>
</feature>
<evidence type="ECO:0000256" key="3">
    <source>
        <dbReference type="ARBA" id="ARBA00022692"/>
    </source>
</evidence>
<name>A0ABZ2I4K8_9HYPH</name>
<proteinExistence type="predicted"/>
<organism evidence="8 9">
    <name type="scientific">Pelagibacterium nitratireducens</name>
    <dbReference type="NCBI Taxonomy" id="1046114"/>
    <lineage>
        <taxon>Bacteria</taxon>
        <taxon>Pseudomonadati</taxon>
        <taxon>Pseudomonadota</taxon>
        <taxon>Alphaproteobacteria</taxon>
        <taxon>Hyphomicrobiales</taxon>
        <taxon>Devosiaceae</taxon>
        <taxon>Pelagibacterium</taxon>
    </lineage>
</organism>
<feature type="transmembrane region" description="Helical" evidence="6">
    <location>
        <begin position="75"/>
        <end position="97"/>
    </location>
</feature>
<dbReference type="EC" id="3.4.23.43" evidence="8"/>
<dbReference type="InterPro" id="IPR052218">
    <property type="entry name" value="Preflagellin_Peptidase"/>
</dbReference>
<dbReference type="InterPro" id="IPR000045">
    <property type="entry name" value="Prepilin_IV_endopep_pep"/>
</dbReference>
<evidence type="ECO:0000256" key="6">
    <source>
        <dbReference type="SAM" id="Phobius"/>
    </source>
</evidence>
<keyword evidence="9" id="KW-1185">Reference proteome</keyword>
<evidence type="ECO:0000256" key="2">
    <source>
        <dbReference type="ARBA" id="ARBA00022475"/>
    </source>
</evidence>
<dbReference type="PANTHER" id="PTHR36506">
    <property type="entry name" value="PREFLAGELLIN PEPTIDASE"/>
    <property type="match status" value="1"/>
</dbReference>
<accession>A0ABZ2I4K8</accession>
<feature type="domain" description="Prepilin type IV endopeptidase peptidase" evidence="7">
    <location>
        <begin position="1"/>
        <end position="88"/>
    </location>
</feature>
<dbReference type="GO" id="GO:0004190">
    <property type="term" value="F:aspartic-type endopeptidase activity"/>
    <property type="evidence" value="ECO:0007669"/>
    <property type="project" value="UniProtKB-EC"/>
</dbReference>
<evidence type="ECO:0000313" key="9">
    <source>
        <dbReference type="Proteomes" id="UP001369958"/>
    </source>
</evidence>
<keyword evidence="2" id="KW-1003">Cell membrane</keyword>